<evidence type="ECO:0000256" key="12">
    <source>
        <dbReference type="ARBA" id="ARBA00045444"/>
    </source>
</evidence>
<dbReference type="GO" id="GO:0008083">
    <property type="term" value="F:growth factor activity"/>
    <property type="evidence" value="ECO:0007669"/>
    <property type="project" value="InterPro"/>
</dbReference>
<comment type="caution">
    <text evidence="16">The sequence shown here is derived from an EMBL/GenBank/DDBJ whole genome shotgun (WGS) entry which is preliminary data.</text>
</comment>
<evidence type="ECO:0000256" key="1">
    <source>
        <dbReference type="ARBA" id="ARBA00004613"/>
    </source>
</evidence>
<dbReference type="OrthoDB" id="6516235at2759"/>
<evidence type="ECO:0000256" key="3">
    <source>
        <dbReference type="ARBA" id="ARBA00022525"/>
    </source>
</evidence>
<gene>
    <name evidence="17" type="ORF">OKA104_LOCUS15706</name>
    <name evidence="16" type="ORF">VCS650_LOCUS23210</name>
</gene>
<dbReference type="EMBL" id="CAJNON010000270">
    <property type="protein sequence ID" value="CAF1158349.1"/>
    <property type="molecule type" value="Genomic_DNA"/>
</dbReference>
<dbReference type="Proteomes" id="UP000663881">
    <property type="component" value="Unassembled WGS sequence"/>
</dbReference>
<dbReference type="Gene3D" id="2.60.40.10">
    <property type="entry name" value="Immunoglobulins"/>
    <property type="match status" value="2"/>
</dbReference>
<evidence type="ECO:0000256" key="6">
    <source>
        <dbReference type="ARBA" id="ARBA00023157"/>
    </source>
</evidence>
<feature type="region of interest" description="Disordered" evidence="13">
    <location>
        <begin position="116"/>
        <end position="151"/>
    </location>
</feature>
<dbReference type="InterPro" id="IPR003598">
    <property type="entry name" value="Ig_sub2"/>
</dbReference>
<dbReference type="InterPro" id="IPR003599">
    <property type="entry name" value="Ig_sub"/>
</dbReference>
<dbReference type="Pfam" id="PF13927">
    <property type="entry name" value="Ig_3"/>
    <property type="match status" value="2"/>
</dbReference>
<dbReference type="PANTHER" id="PTHR11890:SF44">
    <property type="entry name" value="X-LINKED INTERLEUKIN-1 RECEPTOR ACCESSORY PROTEIN-LIKE 2"/>
    <property type="match status" value="1"/>
</dbReference>
<dbReference type="InterPro" id="IPR015621">
    <property type="entry name" value="IL-1_rcpt_fam"/>
</dbReference>
<dbReference type="InterPro" id="IPR029034">
    <property type="entry name" value="Cystine-knot_cytokine"/>
</dbReference>
<dbReference type="PROSITE" id="PS51362">
    <property type="entry name" value="TGF_BETA_2"/>
    <property type="match status" value="1"/>
</dbReference>
<keyword evidence="4" id="KW-0945">Host-virus interaction</keyword>
<evidence type="ECO:0000256" key="7">
    <source>
        <dbReference type="ARBA" id="ARBA00023180"/>
    </source>
</evidence>
<evidence type="ECO:0000256" key="9">
    <source>
        <dbReference type="ARBA" id="ARBA00023319"/>
    </source>
</evidence>
<dbReference type="InterPro" id="IPR001839">
    <property type="entry name" value="TGF-b_C"/>
</dbReference>
<reference evidence="16" key="1">
    <citation type="submission" date="2021-02" db="EMBL/GenBank/DDBJ databases">
        <authorList>
            <person name="Nowell W R."/>
        </authorList>
    </citation>
    <scope>NUCLEOTIDE SEQUENCE</scope>
</reference>
<feature type="domain" description="Ig-like" evidence="14">
    <location>
        <begin position="2"/>
        <end position="94"/>
    </location>
</feature>
<evidence type="ECO:0000313" key="16">
    <source>
        <dbReference type="EMBL" id="CAF1158349.1"/>
    </source>
</evidence>
<protein>
    <recommendedName>
        <fullName evidence="11">Soluble interferon alpha/beta receptor OPG204</fullName>
    </recommendedName>
</protein>
<dbReference type="Proteomes" id="UP000663891">
    <property type="component" value="Unassembled WGS sequence"/>
</dbReference>
<keyword evidence="4" id="KW-1090">Inhibition of host innate immune response by virus</keyword>
<keyword evidence="6" id="KW-1015">Disulfide bond</keyword>
<proteinExistence type="predicted"/>
<sequence length="698" mass="79809">MPIIIDNGTVSPVIINEHDNVTMECQARGRPRPYITWFRRNNDQNNRTQLENQVLANSTDGQYHLINVNRYQTGHYECRASNGVNEHVVSKDIEIRVLSTVLEARFRINSKRRYSVSTKPFSPPEFSNDDDPLIDSSLTTTSPPPSDKNQANEQQIAHFIRLLYNRLNLSEAPNVTMNFNDGAGVPSSIVKQLKQLEQHSKAYNNEGNPSAQQKYREDNQATTERAILPGDIIQYHTCQRQLAVKFNLDKQSASKIDCFRFAKSPMESKSLPHNQYIKKLCIYVKKTYFDFKEEEDQRNLKRDMFHVYQVFRPTSNETSLNPAQSLTGTIRLSISEVKQLNDKWLELTIDSKNGSARLQQIYDQFLSPWYGLAISHEIEMSPWTSYYRRYNSKQNYDAYLRSNDNDQDNEKESEQQIPYMLVEYGAKIPSYSFGNRATRGVIRSRPATTCDPKSPCCRRPLIIDLDQGINGLDFIILPRKIDIGECIGLCGAGGSSLKHTEVKNAQAKNEAHAGYNLLYLYHNGLSHKNATITNTNKADQRSSNCCSYSRTGGIDLLYQTQNGAVIRKFLPIPPSIRAESTIIYSTNGKNVELRCSAIVPFDTKIYWQRLDNKTLSKSQKQQQYTTNDVIQASLYLTDIESYDFGFYGCFAESISGQNHAMIELREHHRSSTSHLIEKNEVTTARIQILKRNKSNPIC</sequence>
<keyword evidence="5" id="KW-1114">Inhibition of host interferon signaling pathway by virus</keyword>
<dbReference type="SMART" id="SM00408">
    <property type="entry name" value="IGc2"/>
    <property type="match status" value="2"/>
</dbReference>
<dbReference type="PROSITE" id="PS50835">
    <property type="entry name" value="IG_LIKE"/>
    <property type="match status" value="2"/>
</dbReference>
<evidence type="ECO:0000259" key="15">
    <source>
        <dbReference type="PROSITE" id="PS51362"/>
    </source>
</evidence>
<comment type="subunit">
    <text evidence="10">Interacts with host IFNA1.</text>
</comment>
<feature type="domain" description="TGF-beta family profile" evidence="15">
    <location>
        <begin position="436"/>
        <end position="584"/>
    </location>
</feature>
<dbReference type="InterPro" id="IPR013783">
    <property type="entry name" value="Ig-like_fold"/>
</dbReference>
<dbReference type="Gene3D" id="2.10.90.10">
    <property type="entry name" value="Cystine-knot cytokines"/>
    <property type="match status" value="1"/>
</dbReference>
<keyword evidence="9" id="KW-0393">Immunoglobulin domain</keyword>
<organism evidence="16 18">
    <name type="scientific">Adineta steineri</name>
    <dbReference type="NCBI Taxonomy" id="433720"/>
    <lineage>
        <taxon>Eukaryota</taxon>
        <taxon>Metazoa</taxon>
        <taxon>Spiralia</taxon>
        <taxon>Gnathifera</taxon>
        <taxon>Rotifera</taxon>
        <taxon>Eurotatoria</taxon>
        <taxon>Bdelloidea</taxon>
        <taxon>Adinetida</taxon>
        <taxon>Adinetidae</taxon>
        <taxon>Adineta</taxon>
    </lineage>
</organism>
<dbReference type="GO" id="GO:0005576">
    <property type="term" value="C:extracellular region"/>
    <property type="evidence" value="ECO:0007669"/>
    <property type="project" value="UniProtKB-SubCell"/>
</dbReference>
<dbReference type="AlphaFoldDB" id="A0A814T9B6"/>
<dbReference type="EMBL" id="CAJOAY010000872">
    <property type="protein sequence ID" value="CAF3751429.1"/>
    <property type="molecule type" value="Genomic_DNA"/>
</dbReference>
<dbReference type="SUPFAM" id="SSF57501">
    <property type="entry name" value="Cystine-knot cytokines"/>
    <property type="match status" value="1"/>
</dbReference>
<keyword evidence="4" id="KW-0899">Viral immunoevasion</keyword>
<dbReference type="InterPro" id="IPR007110">
    <property type="entry name" value="Ig-like_dom"/>
</dbReference>
<accession>A0A814T9B6</accession>
<evidence type="ECO:0000256" key="4">
    <source>
        <dbReference type="ARBA" id="ARBA00022632"/>
    </source>
</evidence>
<dbReference type="SUPFAM" id="SSF48726">
    <property type="entry name" value="Immunoglobulin"/>
    <property type="match status" value="2"/>
</dbReference>
<comment type="subcellular location">
    <subcellularLocation>
        <location evidence="1">Secreted</location>
    </subcellularLocation>
</comment>
<dbReference type="PANTHER" id="PTHR11890">
    <property type="entry name" value="INTERLEUKIN-1 RECEPTOR FAMILY MEMBER"/>
    <property type="match status" value="1"/>
</dbReference>
<keyword evidence="7" id="KW-0325">Glycoprotein</keyword>
<dbReference type="SMART" id="SM00409">
    <property type="entry name" value="IG"/>
    <property type="match status" value="2"/>
</dbReference>
<keyword evidence="3" id="KW-0964">Secreted</keyword>
<evidence type="ECO:0000256" key="5">
    <source>
        <dbReference type="ARBA" id="ARBA00022830"/>
    </source>
</evidence>
<evidence type="ECO:0000256" key="13">
    <source>
        <dbReference type="SAM" id="MobiDB-lite"/>
    </source>
</evidence>
<comment type="function">
    <text evidence="12">Counteracts the antiviral effects of host IFN-alpha/beta and key IFN-inducible proteins involved in viral RNA degradation suxh as host OAS1. Acts as a soluble IFN-alpha receptor and thus inhibits the interaction between host IFN-alpha and its receptor.</text>
</comment>
<evidence type="ECO:0000313" key="17">
    <source>
        <dbReference type="EMBL" id="CAF3751429.1"/>
    </source>
</evidence>
<dbReference type="InterPro" id="IPR036179">
    <property type="entry name" value="Ig-like_dom_sf"/>
</dbReference>
<keyword evidence="2" id="KW-0244">Early protein</keyword>
<evidence type="ECO:0000256" key="10">
    <source>
        <dbReference type="ARBA" id="ARBA00038761"/>
    </source>
</evidence>
<evidence type="ECO:0000259" key="14">
    <source>
        <dbReference type="PROSITE" id="PS50835"/>
    </source>
</evidence>
<evidence type="ECO:0000256" key="11">
    <source>
        <dbReference type="ARBA" id="ARBA00041012"/>
    </source>
</evidence>
<dbReference type="GO" id="GO:0039502">
    <property type="term" value="P:symbiont-mediated suppression of host type I interferon-mediated signaling pathway"/>
    <property type="evidence" value="ECO:0007669"/>
    <property type="project" value="UniProtKB-KW"/>
</dbReference>
<evidence type="ECO:0000313" key="18">
    <source>
        <dbReference type="Proteomes" id="UP000663891"/>
    </source>
</evidence>
<keyword evidence="8" id="KW-0922">Interferon antiviral system evasion</keyword>
<name>A0A814T9B6_9BILA</name>
<evidence type="ECO:0000256" key="8">
    <source>
        <dbReference type="ARBA" id="ARBA00023258"/>
    </source>
</evidence>
<evidence type="ECO:0000256" key="2">
    <source>
        <dbReference type="ARBA" id="ARBA00022518"/>
    </source>
</evidence>
<feature type="domain" description="Ig-like" evidence="14">
    <location>
        <begin position="574"/>
        <end position="665"/>
    </location>
</feature>